<dbReference type="GO" id="GO:0016787">
    <property type="term" value="F:hydrolase activity"/>
    <property type="evidence" value="ECO:0007669"/>
    <property type="project" value="UniProtKB-KW"/>
</dbReference>
<dbReference type="SUPFAM" id="SSF159672">
    <property type="entry name" value="CbiG N-terminal domain-like"/>
    <property type="match status" value="1"/>
</dbReference>
<accession>A0AAP2RF34</accession>
<evidence type="ECO:0000313" key="3">
    <source>
        <dbReference type="EMBL" id="MCD1295400.1"/>
    </source>
</evidence>
<dbReference type="SUPFAM" id="SSF159664">
    <property type="entry name" value="CobE/GbiG C-terminal domain-like"/>
    <property type="match status" value="1"/>
</dbReference>
<dbReference type="NCBIfam" id="NF004465">
    <property type="entry name" value="PRK05788.1-3"/>
    <property type="match status" value="1"/>
</dbReference>
<protein>
    <submittedName>
        <fullName evidence="3">Cobalt-precorrin 5A hydrolase</fullName>
    </submittedName>
</protein>
<dbReference type="PANTHER" id="PTHR37477:SF1">
    <property type="entry name" value="COBALT-PRECORRIN-5A HYDROLASE"/>
    <property type="match status" value="1"/>
</dbReference>
<evidence type="ECO:0000259" key="2">
    <source>
        <dbReference type="Pfam" id="PF11760"/>
    </source>
</evidence>
<comment type="caution">
    <text evidence="3">The sequence shown here is derived from an EMBL/GenBank/DDBJ whole genome shotgun (WGS) entry which is preliminary data.</text>
</comment>
<name>A0AAP2RF34_9EURY</name>
<organism evidence="3 4">
    <name type="scientific">Methanooceanicella nereidis</name>
    <dbReference type="NCBI Taxonomy" id="2052831"/>
    <lineage>
        <taxon>Archaea</taxon>
        <taxon>Methanobacteriati</taxon>
        <taxon>Methanobacteriota</taxon>
        <taxon>Stenosarchaea group</taxon>
        <taxon>Methanomicrobia</taxon>
        <taxon>Methanocellales</taxon>
        <taxon>Methanocellaceae</taxon>
        <taxon>Methanooceanicella</taxon>
    </lineage>
</organism>
<dbReference type="EMBL" id="PGCK01000008">
    <property type="protein sequence ID" value="MCD1295400.1"/>
    <property type="molecule type" value="Genomic_DNA"/>
</dbReference>
<dbReference type="Gene3D" id="3.40.50.11220">
    <property type="match status" value="1"/>
</dbReference>
<reference evidence="3 4" key="1">
    <citation type="submission" date="2017-11" db="EMBL/GenBank/DDBJ databases">
        <title>Isolation and Characterization of Family Methanocellaceae Species from Potential Methane Hydrate Area Offshore Southwestern Taiwan.</title>
        <authorList>
            <person name="Zhang W.-L."/>
            <person name="Chen W.-C."/>
            <person name="Lai M.-C."/>
            <person name="Chen S.-C."/>
        </authorList>
    </citation>
    <scope>NUCLEOTIDE SEQUENCE [LARGE SCALE GENOMIC DNA]</scope>
    <source>
        <strain evidence="3 4">CWC-04</strain>
    </source>
</reference>
<keyword evidence="3" id="KW-0378">Hydrolase</keyword>
<dbReference type="Pfam" id="PF11760">
    <property type="entry name" value="CbiG_N"/>
    <property type="match status" value="1"/>
</dbReference>
<dbReference type="AlphaFoldDB" id="A0AAP2RF34"/>
<feature type="domain" description="Cobalamin synthesis G N-terminal" evidence="2">
    <location>
        <begin position="35"/>
        <end position="112"/>
    </location>
</feature>
<dbReference type="Gene3D" id="3.30.420.180">
    <property type="entry name" value="CobE/GbiG C-terminal domain"/>
    <property type="match status" value="1"/>
</dbReference>
<dbReference type="InterPro" id="IPR021744">
    <property type="entry name" value="CbiG_N"/>
</dbReference>
<dbReference type="GO" id="GO:0009236">
    <property type="term" value="P:cobalamin biosynthetic process"/>
    <property type="evidence" value="ECO:0007669"/>
    <property type="project" value="InterPro"/>
</dbReference>
<dbReference type="InterPro" id="IPR052553">
    <property type="entry name" value="CbiG_hydrolase"/>
</dbReference>
<sequence>MSDTVVISLERFAGNAEKIVKFLEADYIEYSPEAFCRAFEKYTGIVALMSAGIAVRKIAPLLKDKWVDPAVVVVSPDMRFSVPVSGGHHGANDLAKKLSGMGICPVITTATETAGKSSVEGIASAHEYEVLNKDSTRYVNASILDSDVPVHMINSPGIVMAGPGVSILVKKGEYVIGVGCRKGVSPEEVVSSIRNGLEDAGICEDEVLAYATTVKKRYEKGLLEAMEILSGNLVFLDDNTINMQNVKSASKATRLGLLGVAEPCALALSKKKDLIMEKKAYGKVTIAIAR</sequence>
<dbReference type="RefSeq" id="WP_230742253.1">
    <property type="nucleotide sequence ID" value="NZ_PGCK01000008.1"/>
</dbReference>
<evidence type="ECO:0000313" key="4">
    <source>
        <dbReference type="Proteomes" id="UP001320159"/>
    </source>
</evidence>
<proteinExistence type="predicted"/>
<evidence type="ECO:0000259" key="1">
    <source>
        <dbReference type="Pfam" id="PF01890"/>
    </source>
</evidence>
<dbReference type="InterPro" id="IPR038029">
    <property type="entry name" value="GbiG_N_sf"/>
</dbReference>
<dbReference type="InterPro" id="IPR036518">
    <property type="entry name" value="CobE/GbiG_C_sf"/>
</dbReference>
<dbReference type="Pfam" id="PF01890">
    <property type="entry name" value="CbiG_C"/>
    <property type="match status" value="1"/>
</dbReference>
<dbReference type="PANTHER" id="PTHR37477">
    <property type="entry name" value="COBALT-PRECORRIN-5A HYDROLASE"/>
    <property type="match status" value="1"/>
</dbReference>
<dbReference type="InterPro" id="IPR002750">
    <property type="entry name" value="CobE/GbiG_C"/>
</dbReference>
<feature type="domain" description="CobE/GbiG C-terminal" evidence="1">
    <location>
        <begin position="174"/>
        <end position="289"/>
    </location>
</feature>
<gene>
    <name evidence="3" type="ORF">CUJ83_10360</name>
</gene>
<keyword evidence="4" id="KW-1185">Reference proteome</keyword>
<dbReference type="Proteomes" id="UP001320159">
    <property type="component" value="Unassembled WGS sequence"/>
</dbReference>